<dbReference type="EMBL" id="JYDI01006820">
    <property type="protein sequence ID" value="KRY03120.1"/>
    <property type="molecule type" value="Genomic_DNA"/>
</dbReference>
<name>A0A0V0YSL4_TRIBR</name>
<dbReference type="Proteomes" id="UP000054653">
    <property type="component" value="Unassembled WGS sequence"/>
</dbReference>
<comment type="caution">
    <text evidence="1">The sequence shown here is derived from an EMBL/GenBank/DDBJ whole genome shotgun (WGS) entry which is preliminary data.</text>
</comment>
<reference evidence="1 2" key="1">
    <citation type="submission" date="2015-01" db="EMBL/GenBank/DDBJ databases">
        <title>Evolution of Trichinella species and genotypes.</title>
        <authorList>
            <person name="Korhonen P.K."/>
            <person name="Edoardo P."/>
            <person name="Giuseppe L.R."/>
            <person name="Gasser R.B."/>
        </authorList>
    </citation>
    <scope>NUCLEOTIDE SEQUENCE [LARGE SCALE GENOMIC DNA]</scope>
    <source>
        <strain evidence="1">ISS120</strain>
    </source>
</reference>
<evidence type="ECO:0000313" key="2">
    <source>
        <dbReference type="Proteomes" id="UP000054653"/>
    </source>
</evidence>
<keyword evidence="2" id="KW-1185">Reference proteome</keyword>
<accession>A0A0V0YSL4</accession>
<sequence>MKKLPPEEEDIEQNRFVMQWEFYKSQLLYFEKEECL</sequence>
<gene>
    <name evidence="1" type="ORF">T03_12421</name>
</gene>
<protein>
    <submittedName>
        <fullName evidence="1">Uncharacterized protein</fullName>
    </submittedName>
</protein>
<dbReference type="AlphaFoldDB" id="A0A0V0YSL4"/>
<evidence type="ECO:0000313" key="1">
    <source>
        <dbReference type="EMBL" id="KRY03120.1"/>
    </source>
</evidence>
<organism evidence="1 2">
    <name type="scientific">Trichinella britovi</name>
    <name type="common">Parasitic roundworm</name>
    <dbReference type="NCBI Taxonomy" id="45882"/>
    <lineage>
        <taxon>Eukaryota</taxon>
        <taxon>Metazoa</taxon>
        <taxon>Ecdysozoa</taxon>
        <taxon>Nematoda</taxon>
        <taxon>Enoplea</taxon>
        <taxon>Dorylaimia</taxon>
        <taxon>Trichinellida</taxon>
        <taxon>Trichinellidae</taxon>
        <taxon>Trichinella</taxon>
    </lineage>
</organism>
<proteinExistence type="predicted"/>